<dbReference type="Proteomes" id="UP000002027">
    <property type="component" value="Chromosome 2"/>
</dbReference>
<dbReference type="OrthoDB" id="1751034at2"/>
<gene>
    <name evidence="1" type="ordered locus">Sthe_2530</name>
</gene>
<organism evidence="1 2">
    <name type="scientific">Sphaerobacter thermophilus (strain ATCC 49802 / DSM 20745 / KCCM 41009 / NCIMB 13125 / S 6022)</name>
    <dbReference type="NCBI Taxonomy" id="479434"/>
    <lineage>
        <taxon>Bacteria</taxon>
        <taxon>Pseudomonadati</taxon>
        <taxon>Thermomicrobiota</taxon>
        <taxon>Thermomicrobia</taxon>
        <taxon>Sphaerobacterales</taxon>
        <taxon>Sphaerobacterineae</taxon>
        <taxon>Sphaerobacteraceae</taxon>
        <taxon>Sphaerobacter</taxon>
    </lineage>
</organism>
<name>D1CAZ8_SPHTD</name>
<dbReference type="HOGENOM" id="CLU_2262050_0_0_0"/>
<sequence length="103" mass="11648">MLAFYETGKGVVATAEVASTPERKQIPGVNESERFPWAFKVKNVNYFFDAPVVIDATLRARLNKFRDRDPQSPWAWFVQGTKIVDAHDFALLTGGRYPVQDDA</sequence>
<dbReference type="Gene3D" id="3.10.590.10">
    <property type="entry name" value="ph1033 like domains"/>
    <property type="match status" value="1"/>
</dbReference>
<keyword evidence="2" id="KW-1185">Reference proteome</keyword>
<dbReference type="InParanoid" id="D1CAZ8"/>
<dbReference type="KEGG" id="sti:Sthe_2530"/>
<evidence type="ECO:0008006" key="3">
    <source>
        <dbReference type="Google" id="ProtNLM"/>
    </source>
</evidence>
<evidence type="ECO:0000313" key="2">
    <source>
        <dbReference type="Proteomes" id="UP000002027"/>
    </source>
</evidence>
<protein>
    <recommendedName>
        <fullName evidence="3">EVE domain-containing protein</fullName>
    </recommendedName>
</protein>
<reference evidence="1 2" key="2">
    <citation type="journal article" date="2010" name="Stand. Genomic Sci.">
        <title>Complete genome sequence of Desulfohalobium retbaense type strain (HR(100)).</title>
        <authorList>
            <person name="Spring S."/>
            <person name="Nolan M."/>
            <person name="Lapidus A."/>
            <person name="Glavina Del Rio T."/>
            <person name="Copeland A."/>
            <person name="Tice H."/>
            <person name="Cheng J.F."/>
            <person name="Lucas S."/>
            <person name="Land M."/>
            <person name="Chen F."/>
            <person name="Bruce D."/>
            <person name="Goodwin L."/>
            <person name="Pitluck S."/>
            <person name="Ivanova N."/>
            <person name="Mavromatis K."/>
            <person name="Mikhailova N."/>
            <person name="Pati A."/>
            <person name="Chen A."/>
            <person name="Palaniappan K."/>
            <person name="Hauser L."/>
            <person name="Chang Y.J."/>
            <person name="Jeffries C.D."/>
            <person name="Munk C."/>
            <person name="Kiss H."/>
            <person name="Chain P."/>
            <person name="Han C."/>
            <person name="Brettin T."/>
            <person name="Detter J.C."/>
            <person name="Schuler E."/>
            <person name="Goker M."/>
            <person name="Rohde M."/>
            <person name="Bristow J."/>
            <person name="Eisen J.A."/>
            <person name="Markowitz V."/>
            <person name="Hugenholtz P."/>
            <person name="Kyrpides N.C."/>
            <person name="Klenk H.P."/>
        </authorList>
    </citation>
    <scope>NUCLEOTIDE SEQUENCE [LARGE SCALE GENOMIC DNA]</scope>
    <source>
        <strain evidence="2">ATCC 49802 / DSM 20745 / S 6022</strain>
    </source>
</reference>
<proteinExistence type="predicted"/>
<reference evidence="2" key="1">
    <citation type="submission" date="2009-11" db="EMBL/GenBank/DDBJ databases">
        <title>The complete chromosome 2 of Sphaerobacter thermophilus DSM 20745.</title>
        <authorList>
            <person name="Lucas S."/>
            <person name="Copeland A."/>
            <person name="Lapidus A."/>
            <person name="Glavina del Rio T."/>
            <person name="Dalin E."/>
            <person name="Tice H."/>
            <person name="Bruce D."/>
            <person name="Goodwin L."/>
            <person name="Pitluck S."/>
            <person name="Kyrpides N."/>
            <person name="Mavromatis K."/>
            <person name="Ivanova N."/>
            <person name="Mikhailova N."/>
            <person name="LaButti K.M."/>
            <person name="Clum A."/>
            <person name="Sun H.I."/>
            <person name="Brettin T."/>
            <person name="Detter J.C."/>
            <person name="Han C."/>
            <person name="Larimer F."/>
            <person name="Land M."/>
            <person name="Hauser L."/>
            <person name="Markowitz V."/>
            <person name="Cheng J.F."/>
            <person name="Hugenholtz P."/>
            <person name="Woyke T."/>
            <person name="Wu D."/>
            <person name="Steenblock K."/>
            <person name="Schneider S."/>
            <person name="Pukall R."/>
            <person name="Goeker M."/>
            <person name="Klenk H.P."/>
            <person name="Eisen J.A."/>
        </authorList>
    </citation>
    <scope>NUCLEOTIDE SEQUENCE [LARGE SCALE GENOMIC DNA]</scope>
    <source>
        <strain evidence="2">ATCC 49802 / DSM 20745 / S 6022</strain>
    </source>
</reference>
<dbReference type="EMBL" id="CP001824">
    <property type="protein sequence ID" value="ACZ39945.1"/>
    <property type="molecule type" value="Genomic_DNA"/>
</dbReference>
<evidence type="ECO:0000313" key="1">
    <source>
        <dbReference type="EMBL" id="ACZ39945.1"/>
    </source>
</evidence>
<dbReference type="AlphaFoldDB" id="D1CAZ8"/>
<accession>D1CAZ8</accession>
<dbReference type="RefSeq" id="WP_012872985.1">
    <property type="nucleotide sequence ID" value="NC_013524.1"/>
</dbReference>